<dbReference type="PROSITE" id="PS50405">
    <property type="entry name" value="GST_CTER"/>
    <property type="match status" value="1"/>
</dbReference>
<dbReference type="SUPFAM" id="SSF52833">
    <property type="entry name" value="Thioredoxin-like"/>
    <property type="match status" value="1"/>
</dbReference>
<dbReference type="EC" id="5.2.1.2" evidence="4"/>
<dbReference type="InterPro" id="IPR040079">
    <property type="entry name" value="Glutathione_S-Trfase"/>
</dbReference>
<dbReference type="EMBL" id="JBIUZV010000014">
    <property type="protein sequence ID" value="MFJ3048024.1"/>
    <property type="molecule type" value="Genomic_DNA"/>
</dbReference>
<dbReference type="Proteomes" id="UP001617427">
    <property type="component" value="Unassembled WGS sequence"/>
</dbReference>
<dbReference type="CDD" id="cd03191">
    <property type="entry name" value="GST_C_Zeta"/>
    <property type="match status" value="1"/>
</dbReference>
<dbReference type="PANTHER" id="PTHR42673">
    <property type="entry name" value="MALEYLACETOACETATE ISOMERASE"/>
    <property type="match status" value="1"/>
</dbReference>
<dbReference type="PANTHER" id="PTHR42673:SF21">
    <property type="entry name" value="GLUTATHIONE S-TRANSFERASE YFCF"/>
    <property type="match status" value="1"/>
</dbReference>
<dbReference type="Gene3D" id="3.40.30.10">
    <property type="entry name" value="Glutaredoxin"/>
    <property type="match status" value="1"/>
</dbReference>
<dbReference type="InterPro" id="IPR004045">
    <property type="entry name" value="Glutathione_S-Trfase_N"/>
</dbReference>
<dbReference type="InterPro" id="IPR034330">
    <property type="entry name" value="GST_Zeta_C"/>
</dbReference>
<evidence type="ECO:0000256" key="1">
    <source>
        <dbReference type="ARBA" id="ARBA00010007"/>
    </source>
</evidence>
<protein>
    <submittedName>
        <fullName evidence="4">Maleylacetoacetate isomerase</fullName>
        <ecNumber evidence="4">5.2.1.2</ecNumber>
    </submittedName>
</protein>
<dbReference type="InterPro" id="IPR036249">
    <property type="entry name" value="Thioredoxin-like_sf"/>
</dbReference>
<evidence type="ECO:0000259" key="2">
    <source>
        <dbReference type="PROSITE" id="PS50404"/>
    </source>
</evidence>
<evidence type="ECO:0000259" key="3">
    <source>
        <dbReference type="PROSITE" id="PS50405"/>
    </source>
</evidence>
<keyword evidence="5" id="KW-1185">Reference proteome</keyword>
<dbReference type="SUPFAM" id="SSF47616">
    <property type="entry name" value="GST C-terminal domain-like"/>
    <property type="match status" value="1"/>
</dbReference>
<accession>A0ABW8F3Z7</accession>
<feature type="domain" description="GST N-terminal" evidence="2">
    <location>
        <begin position="1"/>
        <end position="83"/>
    </location>
</feature>
<dbReference type="SFLD" id="SFLDG00358">
    <property type="entry name" value="Main_(cytGST)"/>
    <property type="match status" value="1"/>
</dbReference>
<dbReference type="InterPro" id="IPR004046">
    <property type="entry name" value="GST_C"/>
</dbReference>
<dbReference type="RefSeq" id="WP_050469584.1">
    <property type="nucleotide sequence ID" value="NZ_JBIUZV010000014.1"/>
</dbReference>
<feature type="domain" description="GST C-terminal" evidence="3">
    <location>
        <begin position="88"/>
        <end position="215"/>
    </location>
</feature>
<dbReference type="InterPro" id="IPR005955">
    <property type="entry name" value="GST_Zeta"/>
</dbReference>
<organism evidence="4 5">
    <name type="scientific">Herbaspirillum chlorophenolicum</name>
    <dbReference type="NCBI Taxonomy" id="211589"/>
    <lineage>
        <taxon>Bacteria</taxon>
        <taxon>Pseudomonadati</taxon>
        <taxon>Pseudomonadota</taxon>
        <taxon>Betaproteobacteria</taxon>
        <taxon>Burkholderiales</taxon>
        <taxon>Oxalobacteraceae</taxon>
        <taxon>Herbaspirillum</taxon>
    </lineage>
</organism>
<dbReference type="InterPro" id="IPR010987">
    <property type="entry name" value="Glutathione-S-Trfase_C-like"/>
</dbReference>
<dbReference type="Pfam" id="PF13417">
    <property type="entry name" value="GST_N_3"/>
    <property type="match status" value="1"/>
</dbReference>
<gene>
    <name evidence="4" type="primary">maiA</name>
    <name evidence="4" type="ORF">ACIPEN_19510</name>
</gene>
<evidence type="ECO:0000313" key="4">
    <source>
        <dbReference type="EMBL" id="MFJ3048024.1"/>
    </source>
</evidence>
<dbReference type="InterPro" id="IPR034333">
    <property type="entry name" value="GST_Zeta_N"/>
</dbReference>
<sequence length="215" mass="24273">MTTLYGYFRSSASYRVRIALNLKGQVYDTVPVHLLNQGGEQFLPAFAEMNPHSLVPVLAHEGHHMTQSLAVLEYLEERFPMPSLLPGDPVQRAHIRELSLAIACEIHPLNNLRVLRYLKHQLGVDDDKKNEWIQHWIKLGFAALEKQLAADNTRGHFCVGDMPTMADCCLVPQMFNARRFEVDMQPYPTLCAIEDACNALPAFQQAHPSQQPDAA</sequence>
<comment type="caution">
    <text evidence="4">The sequence shown here is derived from an EMBL/GenBank/DDBJ whole genome shotgun (WGS) entry which is preliminary data.</text>
</comment>
<evidence type="ECO:0000313" key="5">
    <source>
        <dbReference type="Proteomes" id="UP001617427"/>
    </source>
</evidence>
<dbReference type="CDD" id="cd03042">
    <property type="entry name" value="GST_N_Zeta"/>
    <property type="match status" value="1"/>
</dbReference>
<name>A0ABW8F3Z7_9BURK</name>
<reference evidence="4 5" key="1">
    <citation type="submission" date="2024-10" db="EMBL/GenBank/DDBJ databases">
        <title>The Natural Products Discovery Center: Release of the First 8490 Sequenced Strains for Exploring Actinobacteria Biosynthetic Diversity.</title>
        <authorList>
            <person name="Kalkreuter E."/>
            <person name="Kautsar S.A."/>
            <person name="Yang D."/>
            <person name="Bader C.D."/>
            <person name="Teijaro C.N."/>
            <person name="Fluegel L."/>
            <person name="Davis C.M."/>
            <person name="Simpson J.R."/>
            <person name="Lauterbach L."/>
            <person name="Steele A.D."/>
            <person name="Gui C."/>
            <person name="Meng S."/>
            <person name="Li G."/>
            <person name="Viehrig K."/>
            <person name="Ye F."/>
            <person name="Su P."/>
            <person name="Kiefer A.F."/>
            <person name="Nichols A."/>
            <person name="Cepeda A.J."/>
            <person name="Yan W."/>
            <person name="Fan B."/>
            <person name="Jiang Y."/>
            <person name="Adhikari A."/>
            <person name="Zheng C.-J."/>
            <person name="Schuster L."/>
            <person name="Cowan T.M."/>
            <person name="Smanski M.J."/>
            <person name="Chevrette M.G."/>
            <person name="De Carvalho L.P.S."/>
            <person name="Shen B."/>
        </authorList>
    </citation>
    <scope>NUCLEOTIDE SEQUENCE [LARGE SCALE GENOMIC DNA]</scope>
    <source>
        <strain evidence="4 5">NPDC087045</strain>
    </source>
</reference>
<dbReference type="SFLD" id="SFLDS00019">
    <property type="entry name" value="Glutathione_Transferase_(cytos"/>
    <property type="match status" value="1"/>
</dbReference>
<dbReference type="InterPro" id="IPR036282">
    <property type="entry name" value="Glutathione-S-Trfase_C_sf"/>
</dbReference>
<dbReference type="Gene3D" id="1.20.1050.10">
    <property type="match status" value="1"/>
</dbReference>
<dbReference type="Pfam" id="PF00043">
    <property type="entry name" value="GST_C"/>
    <property type="match status" value="1"/>
</dbReference>
<comment type="similarity">
    <text evidence="1">Belongs to the GST superfamily. Zeta family.</text>
</comment>
<dbReference type="GO" id="GO:0016034">
    <property type="term" value="F:maleylacetoacetate isomerase activity"/>
    <property type="evidence" value="ECO:0007669"/>
    <property type="project" value="UniProtKB-EC"/>
</dbReference>
<dbReference type="PROSITE" id="PS50404">
    <property type="entry name" value="GST_NTER"/>
    <property type="match status" value="1"/>
</dbReference>
<keyword evidence="4" id="KW-0413">Isomerase</keyword>
<dbReference type="NCBIfam" id="TIGR01262">
    <property type="entry name" value="maiA"/>
    <property type="match status" value="1"/>
</dbReference>
<proteinExistence type="inferred from homology"/>